<dbReference type="AlphaFoldDB" id="A0A9P1DND1"/>
<evidence type="ECO:0000256" key="1">
    <source>
        <dbReference type="SAM" id="Coils"/>
    </source>
</evidence>
<proteinExistence type="predicted"/>
<evidence type="ECO:0000313" key="3">
    <source>
        <dbReference type="EMBL" id="CAI4013582.1"/>
    </source>
</evidence>
<dbReference type="EMBL" id="CAMXCT020005913">
    <property type="protein sequence ID" value="CAL1166957.1"/>
    <property type="molecule type" value="Genomic_DNA"/>
</dbReference>
<comment type="caution">
    <text evidence="3">The sequence shown here is derived from an EMBL/GenBank/DDBJ whole genome shotgun (WGS) entry which is preliminary data.</text>
</comment>
<dbReference type="EMBL" id="CAMXCT010005913">
    <property type="protein sequence ID" value="CAI4013582.1"/>
    <property type="molecule type" value="Genomic_DNA"/>
</dbReference>
<dbReference type="EMBL" id="CAMXCT030005913">
    <property type="protein sequence ID" value="CAL4800894.1"/>
    <property type="molecule type" value="Genomic_DNA"/>
</dbReference>
<evidence type="ECO:0000313" key="5">
    <source>
        <dbReference type="Proteomes" id="UP001152797"/>
    </source>
</evidence>
<feature type="coiled-coil region" evidence="1">
    <location>
        <begin position="245"/>
        <end position="272"/>
    </location>
</feature>
<keyword evidence="5" id="KW-1185">Reference proteome</keyword>
<protein>
    <submittedName>
        <fullName evidence="3">Uncharacterized protein</fullName>
    </submittedName>
</protein>
<organism evidence="3">
    <name type="scientific">Cladocopium goreaui</name>
    <dbReference type="NCBI Taxonomy" id="2562237"/>
    <lineage>
        <taxon>Eukaryota</taxon>
        <taxon>Sar</taxon>
        <taxon>Alveolata</taxon>
        <taxon>Dinophyceae</taxon>
        <taxon>Suessiales</taxon>
        <taxon>Symbiodiniaceae</taxon>
        <taxon>Cladocopium</taxon>
    </lineage>
</organism>
<name>A0A9P1DND1_9DINO</name>
<feature type="region of interest" description="Disordered" evidence="2">
    <location>
        <begin position="21"/>
        <end position="40"/>
    </location>
</feature>
<dbReference type="OrthoDB" id="436840at2759"/>
<keyword evidence="1" id="KW-0175">Coiled coil</keyword>
<reference evidence="4" key="2">
    <citation type="submission" date="2024-04" db="EMBL/GenBank/DDBJ databases">
        <authorList>
            <person name="Chen Y."/>
            <person name="Shah S."/>
            <person name="Dougan E. K."/>
            <person name="Thang M."/>
            <person name="Chan C."/>
        </authorList>
    </citation>
    <scope>NUCLEOTIDE SEQUENCE [LARGE SCALE GENOMIC DNA]</scope>
</reference>
<gene>
    <name evidence="3" type="ORF">C1SCF055_LOCUS38539</name>
</gene>
<accession>A0A9P1DND1</accession>
<evidence type="ECO:0000313" key="4">
    <source>
        <dbReference type="EMBL" id="CAL1166957.1"/>
    </source>
</evidence>
<feature type="compositionally biased region" description="Basic residues" evidence="2">
    <location>
        <begin position="21"/>
        <end position="34"/>
    </location>
</feature>
<dbReference type="Proteomes" id="UP001152797">
    <property type="component" value="Unassembled WGS sequence"/>
</dbReference>
<reference evidence="3" key="1">
    <citation type="submission" date="2022-10" db="EMBL/GenBank/DDBJ databases">
        <authorList>
            <person name="Chen Y."/>
            <person name="Dougan E. K."/>
            <person name="Chan C."/>
            <person name="Rhodes N."/>
            <person name="Thang M."/>
        </authorList>
    </citation>
    <scope>NUCLEOTIDE SEQUENCE</scope>
</reference>
<sequence>MAPKAAAKSTATVKAAAQKARKLQKAKASPKSKAKAVPDATGVVAVPDAQPITKAENQRLLNVLKYRADPDKNKKGENLAEAQKVLQTYRNLDESKKQHFLQNLKAHGLQNLTWFGQFAETREETATTTHSATESFLTGPKILEMNGLHWTDYAPEKQQELLEALLEESAATYNFQRATKDHAIPELVRYFYKEQESTTTAATNKDARTFHIHADMDSSQMSKASKDQVEIKIENPKNQEFVTALKTANQGIKRLERLYNDAQKLSAQLQASLPEKHKEFQKQLNTFSSFFTQFRLVSAAAEKQGKTDLAEDVCEKEGGKLLHWCDQAAQHMDEVTLLNKRARGWMA</sequence>
<evidence type="ECO:0000256" key="2">
    <source>
        <dbReference type="SAM" id="MobiDB-lite"/>
    </source>
</evidence>